<gene>
    <name evidence="4" type="ORF">Azoinq_03685</name>
</gene>
<accession>A0A975SPV5</accession>
<protein>
    <submittedName>
        <fullName evidence="4">BMP family ABC transporter substrate-binding protein</fullName>
    </submittedName>
</protein>
<evidence type="ECO:0000259" key="3">
    <source>
        <dbReference type="Pfam" id="PF02608"/>
    </source>
</evidence>
<dbReference type="KEGG" id="aiq:Azoinq_03685"/>
<dbReference type="InterPro" id="IPR052910">
    <property type="entry name" value="ABC-Purine-Binding"/>
</dbReference>
<dbReference type="EMBL" id="CP064782">
    <property type="protein sequence ID" value="QWT49724.1"/>
    <property type="molecule type" value="Genomic_DNA"/>
</dbReference>
<keyword evidence="1 2" id="KW-0732">Signal</keyword>
<evidence type="ECO:0000313" key="5">
    <source>
        <dbReference type="Proteomes" id="UP000683428"/>
    </source>
</evidence>
<reference evidence="4" key="1">
    <citation type="submission" date="2020-11" db="EMBL/GenBank/DDBJ databases">
        <title>Azospira inquinata sp. nov.</title>
        <authorList>
            <person name="Moe W.M."/>
            <person name="Mikes M.C."/>
        </authorList>
    </citation>
    <scope>NUCLEOTIDE SEQUENCE</scope>
    <source>
        <strain evidence="4">Azo-3</strain>
    </source>
</reference>
<dbReference type="InterPro" id="IPR003760">
    <property type="entry name" value="PnrA-like"/>
</dbReference>
<dbReference type="PANTHER" id="PTHR43208:SF1">
    <property type="entry name" value="ABC TRANSPORTER SUBSTRATE-BINDING PROTEIN"/>
    <property type="match status" value="1"/>
</dbReference>
<feature type="domain" description="ABC transporter substrate-binding protein PnrA-like" evidence="3">
    <location>
        <begin position="29"/>
        <end position="307"/>
    </location>
</feature>
<dbReference type="Proteomes" id="UP000683428">
    <property type="component" value="Chromosome"/>
</dbReference>
<name>A0A975SPV5_9RHOO</name>
<dbReference type="CDD" id="cd19963">
    <property type="entry name" value="PBP1_BMP-like"/>
    <property type="match status" value="1"/>
</dbReference>
<feature type="signal peptide" evidence="2">
    <location>
        <begin position="1"/>
        <end position="25"/>
    </location>
</feature>
<organism evidence="4 5">
    <name type="scientific">Azospira inquinata</name>
    <dbReference type="NCBI Taxonomy" id="2785627"/>
    <lineage>
        <taxon>Bacteria</taxon>
        <taxon>Pseudomonadati</taxon>
        <taxon>Pseudomonadota</taxon>
        <taxon>Betaproteobacteria</taxon>
        <taxon>Rhodocyclales</taxon>
        <taxon>Rhodocyclaceae</taxon>
        <taxon>Azospira</taxon>
    </lineage>
</organism>
<dbReference type="RefSeq" id="WP_216125838.1">
    <property type="nucleotide sequence ID" value="NZ_CP064782.1"/>
</dbReference>
<dbReference type="GO" id="GO:0005886">
    <property type="term" value="C:plasma membrane"/>
    <property type="evidence" value="ECO:0007669"/>
    <property type="project" value="InterPro"/>
</dbReference>
<dbReference type="AlphaFoldDB" id="A0A975SPV5"/>
<dbReference type="PANTHER" id="PTHR43208">
    <property type="entry name" value="ABC TRANSPORTER SUBSTRATE-BINDING PROTEIN"/>
    <property type="match status" value="1"/>
</dbReference>
<evidence type="ECO:0000313" key="4">
    <source>
        <dbReference type="EMBL" id="QWT49724.1"/>
    </source>
</evidence>
<feature type="chain" id="PRO_5037629971" evidence="2">
    <location>
        <begin position="26"/>
        <end position="359"/>
    </location>
</feature>
<evidence type="ECO:0000256" key="2">
    <source>
        <dbReference type="SAM" id="SignalP"/>
    </source>
</evidence>
<proteinExistence type="predicted"/>
<keyword evidence="5" id="KW-1185">Reference proteome</keyword>
<evidence type="ECO:0000256" key="1">
    <source>
        <dbReference type="ARBA" id="ARBA00022729"/>
    </source>
</evidence>
<dbReference type="Pfam" id="PF02608">
    <property type="entry name" value="Bmp"/>
    <property type="match status" value="1"/>
</dbReference>
<sequence>MLLSRLKRASACLALALGVAAPSFAADPVKIGFVYLGPTGDHGWTFAHDQGRKALEAKFGNKIKTTFVENVPETADSERVFRQLAMDGNKVIFGTSFGYMNQMVKVAKEYPGVIFEHSTGYKTGKNLGVYNIRHYQSAYLAGVLAGKMSKNGKLGFVGSIPIPEVLRNINAFTLGARSVNPKITTRVVWVNSWFDPGKEREAALSLISQGADVLLQNTDSPAVVQAAQDKGVYAFGWDSDMAKFGPKAHLAAAVLHWGVIYDAVVTEVIENKWKSGNIFWGIERNAVDLENYGPMVPADAKKLLAERRAELKSGKLNVFAGPLKNQAGAVIVPAGKALGDADLVKVNYYVEGVEGALPK</sequence>